<proteinExistence type="predicted"/>
<dbReference type="EMBL" id="MT104466">
    <property type="protein sequence ID" value="QJD54691.1"/>
    <property type="molecule type" value="Genomic_DNA"/>
</dbReference>
<keyword evidence="2" id="KW-1185">Reference proteome</keyword>
<evidence type="ECO:0000313" key="2">
    <source>
        <dbReference type="Proteomes" id="UP000502596"/>
    </source>
</evidence>
<organism evidence="1 2">
    <name type="scientific">Pseudomonas phage MR2</name>
    <dbReference type="NCBI Taxonomy" id="2711170"/>
    <lineage>
        <taxon>Viruses</taxon>
        <taxon>Duplodnaviria</taxon>
        <taxon>Heunggongvirae</taxon>
        <taxon>Uroviricota</taxon>
        <taxon>Caudoviricetes</taxon>
        <taxon>Autographivirales</taxon>
        <taxon>Autotranscriptaviridae</taxon>
        <taxon>Studiervirinae</taxon>
        <taxon>Hennigervirus</taxon>
        <taxon>Hennigervirus MR2</taxon>
    </lineage>
</organism>
<dbReference type="Proteomes" id="UP000502596">
    <property type="component" value="Segment"/>
</dbReference>
<evidence type="ECO:0000313" key="1">
    <source>
        <dbReference type="EMBL" id="QJD54691.1"/>
    </source>
</evidence>
<reference evidence="1 2" key="1">
    <citation type="journal article" date="2020" name="Microb. Biotechnol.">
        <title>Phage biocontrol to combat Pseudomonas syringae pathogens causing disease in cherry.</title>
        <authorList>
            <person name="Rabiey M."/>
            <person name="Roy S.R."/>
            <person name="Holtappels D."/>
            <person name="Franceschetti L."/>
            <person name="Quilty B.J."/>
            <person name="Creeth R."/>
            <person name="Sundin G.W."/>
            <person name="Wagemans J."/>
            <person name="Lavigne R."/>
            <person name="Jackson R.W."/>
        </authorList>
    </citation>
    <scope>NUCLEOTIDE SEQUENCE [LARGE SCALE GENOMIC DNA]</scope>
</reference>
<accession>A0A6M3TA83</accession>
<gene>
    <name evidence="1" type="ORF">PssvBMR2_gp48</name>
</gene>
<protein>
    <submittedName>
        <fullName evidence="1">Putative internal virion protein</fullName>
    </submittedName>
</protein>
<sequence>MEFPTKFSNSITVVAIENPRWTNEDHLEIDADVTFELPSGETIKSPFTSSPFDTFGPHCPAIFEHCAGLSVAPWVRPEVSREDLQAEFDKIWPDVALGLADEATVQLAKNLRVQIKAMS</sequence>
<name>A0A6M3TA83_9CAUD</name>